<feature type="region of interest" description="Disordered" evidence="1">
    <location>
        <begin position="157"/>
        <end position="199"/>
    </location>
</feature>
<feature type="compositionally biased region" description="Polar residues" evidence="1">
    <location>
        <begin position="175"/>
        <end position="186"/>
    </location>
</feature>
<evidence type="ECO:0000256" key="1">
    <source>
        <dbReference type="SAM" id="MobiDB-lite"/>
    </source>
</evidence>
<gene>
    <name evidence="3" type="primary">LOC100833414</name>
    <name evidence="2" type="ORF">BRADI_3g35410v3</name>
</gene>
<dbReference type="RefSeq" id="XP_003574456.1">
    <property type="nucleotide sequence ID" value="XM_003574408.4"/>
</dbReference>
<protein>
    <recommendedName>
        <fullName evidence="5">Holocarboxylase synthetase</fullName>
    </recommendedName>
</protein>
<accession>I1I6W5</accession>
<dbReference type="STRING" id="15368.I1I6W5"/>
<sequence length="199" mass="21749">MAGRKRKAEAARVLEDEADRPLYSAFRGAANSLSQMHALAGVHQRLSFHAGERHAMEMLYKWILRQDENGLRITVSDVVSHIEHEIEYGGEDPLVSPRSQCTVQSFQASMHIPNTSNQQASPSLLAQAIPGLQPKNSMVFCSALSSPVRQSLQPYHLQQDSGTGHSADGILCTGTHESNSAASNDSFMDMHSDNPAHES</sequence>
<dbReference type="OMA" id="NNETYHT"/>
<dbReference type="EnsemblPlants" id="KQJ98199">
    <property type="protein sequence ID" value="KQJ98199"/>
    <property type="gene ID" value="BRADI_3g35410v3"/>
</dbReference>
<dbReference type="GeneID" id="100833414"/>
<dbReference type="ExpressionAtlas" id="I1I6W5">
    <property type="expression patterns" value="baseline"/>
</dbReference>
<dbReference type="KEGG" id="bdi:100833414"/>
<dbReference type="eggNOG" id="ENOG502QQY0">
    <property type="taxonomic scope" value="Eukaryota"/>
</dbReference>
<dbReference type="AlphaFoldDB" id="I1I6W5"/>
<evidence type="ECO:0008006" key="5">
    <source>
        <dbReference type="Google" id="ProtNLM"/>
    </source>
</evidence>
<dbReference type="Proteomes" id="UP000008810">
    <property type="component" value="Chromosome 3"/>
</dbReference>
<dbReference type="EMBL" id="CM000882">
    <property type="protein sequence ID" value="KQJ98199.1"/>
    <property type="molecule type" value="Genomic_DNA"/>
</dbReference>
<name>I1I6W5_BRADI</name>
<dbReference type="HOGENOM" id="CLU_083167_1_0_1"/>
<dbReference type="PIRSF" id="PIRSF009193">
    <property type="entry name" value="UCP009193"/>
    <property type="match status" value="1"/>
</dbReference>
<dbReference type="PANTHER" id="PTHR33675">
    <property type="entry name" value="NUCLEAR RECEPTOR FAMILY 2 GROUP C PROTEIN"/>
    <property type="match status" value="1"/>
</dbReference>
<proteinExistence type="predicted"/>
<dbReference type="InterPro" id="IPR016549">
    <property type="entry name" value="UCP009193"/>
</dbReference>
<reference evidence="3" key="3">
    <citation type="submission" date="2018-08" db="UniProtKB">
        <authorList>
            <consortium name="EnsemblPlants"/>
        </authorList>
    </citation>
    <scope>IDENTIFICATION</scope>
    <source>
        <strain evidence="3">cv. Bd21</strain>
    </source>
</reference>
<keyword evidence="4" id="KW-1185">Reference proteome</keyword>
<organism evidence="3">
    <name type="scientific">Brachypodium distachyon</name>
    <name type="common">Purple false brome</name>
    <name type="synonym">Trachynia distachya</name>
    <dbReference type="NCBI Taxonomy" id="15368"/>
    <lineage>
        <taxon>Eukaryota</taxon>
        <taxon>Viridiplantae</taxon>
        <taxon>Streptophyta</taxon>
        <taxon>Embryophyta</taxon>
        <taxon>Tracheophyta</taxon>
        <taxon>Spermatophyta</taxon>
        <taxon>Magnoliopsida</taxon>
        <taxon>Liliopsida</taxon>
        <taxon>Poales</taxon>
        <taxon>Poaceae</taxon>
        <taxon>BOP clade</taxon>
        <taxon>Pooideae</taxon>
        <taxon>Stipodae</taxon>
        <taxon>Brachypodieae</taxon>
        <taxon>Brachypodium</taxon>
    </lineage>
</organism>
<dbReference type="PANTHER" id="PTHR33675:SF5">
    <property type="entry name" value="OS09G0360400 PROTEIN"/>
    <property type="match status" value="1"/>
</dbReference>
<dbReference type="OrthoDB" id="640408at2759"/>
<reference evidence="2" key="2">
    <citation type="submission" date="2017-06" db="EMBL/GenBank/DDBJ databases">
        <title>WGS assembly of Brachypodium distachyon.</title>
        <authorList>
            <consortium name="The International Brachypodium Initiative"/>
            <person name="Lucas S."/>
            <person name="Harmon-Smith M."/>
            <person name="Lail K."/>
            <person name="Tice H."/>
            <person name="Grimwood J."/>
            <person name="Bruce D."/>
            <person name="Barry K."/>
            <person name="Shu S."/>
            <person name="Lindquist E."/>
            <person name="Wang M."/>
            <person name="Pitluck S."/>
            <person name="Vogel J.P."/>
            <person name="Garvin D.F."/>
            <person name="Mockler T.C."/>
            <person name="Schmutz J."/>
            <person name="Rokhsar D."/>
            <person name="Bevan M.W."/>
        </authorList>
    </citation>
    <scope>NUCLEOTIDE SEQUENCE</scope>
    <source>
        <strain evidence="2">Bd21</strain>
    </source>
</reference>
<feature type="compositionally biased region" description="Basic and acidic residues" evidence="1">
    <location>
        <begin position="188"/>
        <end position="199"/>
    </location>
</feature>
<reference evidence="2 3" key="1">
    <citation type="journal article" date="2010" name="Nature">
        <title>Genome sequencing and analysis of the model grass Brachypodium distachyon.</title>
        <authorList>
            <consortium name="International Brachypodium Initiative"/>
        </authorList>
    </citation>
    <scope>NUCLEOTIDE SEQUENCE [LARGE SCALE GENOMIC DNA]</scope>
    <source>
        <strain evidence="2">Bd21</strain>
        <strain evidence="3">cv. Bd21</strain>
    </source>
</reference>
<evidence type="ECO:0000313" key="2">
    <source>
        <dbReference type="EMBL" id="KQJ98199.1"/>
    </source>
</evidence>
<evidence type="ECO:0000313" key="3">
    <source>
        <dbReference type="EnsemblPlants" id="KQJ98199"/>
    </source>
</evidence>
<evidence type="ECO:0000313" key="4">
    <source>
        <dbReference type="Proteomes" id="UP000008810"/>
    </source>
</evidence>
<dbReference type="Gramene" id="KQJ98199">
    <property type="protein sequence ID" value="KQJ98199"/>
    <property type="gene ID" value="BRADI_3g35410v3"/>
</dbReference>